<evidence type="ECO:0000313" key="1">
    <source>
        <dbReference type="EMBL" id="KAI5656076.1"/>
    </source>
</evidence>
<protein>
    <submittedName>
        <fullName evidence="1">Uncharacterized protein</fullName>
    </submittedName>
</protein>
<proteinExistence type="predicted"/>
<accession>A0ACC0A664</accession>
<keyword evidence="2" id="KW-1185">Reference proteome</keyword>
<organism evidence="1 2">
    <name type="scientific">Catharanthus roseus</name>
    <name type="common">Madagascar periwinkle</name>
    <name type="synonym">Vinca rosea</name>
    <dbReference type="NCBI Taxonomy" id="4058"/>
    <lineage>
        <taxon>Eukaryota</taxon>
        <taxon>Viridiplantae</taxon>
        <taxon>Streptophyta</taxon>
        <taxon>Embryophyta</taxon>
        <taxon>Tracheophyta</taxon>
        <taxon>Spermatophyta</taxon>
        <taxon>Magnoliopsida</taxon>
        <taxon>eudicotyledons</taxon>
        <taxon>Gunneridae</taxon>
        <taxon>Pentapetalae</taxon>
        <taxon>asterids</taxon>
        <taxon>lamiids</taxon>
        <taxon>Gentianales</taxon>
        <taxon>Apocynaceae</taxon>
        <taxon>Rauvolfioideae</taxon>
        <taxon>Vinceae</taxon>
        <taxon>Catharanthinae</taxon>
        <taxon>Catharanthus</taxon>
    </lineage>
</organism>
<name>A0ACC0A664_CATRO</name>
<evidence type="ECO:0000313" key="2">
    <source>
        <dbReference type="Proteomes" id="UP001060085"/>
    </source>
</evidence>
<reference evidence="2" key="1">
    <citation type="journal article" date="2023" name="Nat. Plants">
        <title>Single-cell RNA sequencing provides a high-resolution roadmap for understanding the multicellular compartmentation of specialized metabolism.</title>
        <authorList>
            <person name="Sun S."/>
            <person name="Shen X."/>
            <person name="Li Y."/>
            <person name="Li Y."/>
            <person name="Wang S."/>
            <person name="Li R."/>
            <person name="Zhang H."/>
            <person name="Shen G."/>
            <person name="Guo B."/>
            <person name="Wei J."/>
            <person name="Xu J."/>
            <person name="St-Pierre B."/>
            <person name="Chen S."/>
            <person name="Sun C."/>
        </authorList>
    </citation>
    <scope>NUCLEOTIDE SEQUENCE [LARGE SCALE GENOMIC DNA]</scope>
</reference>
<sequence>MGSLMAGWDSHVEDPKLVKLKRNSSSLTKEEIEAFWRSRKLKEEEHLRDISALSPRTQLVTSKKNVFEDAERRFQKSISLPGSSTNKDEEMEALDMENNRAAFIQKNGWRL</sequence>
<dbReference type="Proteomes" id="UP001060085">
    <property type="component" value="Linkage Group LG06"/>
</dbReference>
<comment type="caution">
    <text evidence="1">The sequence shown here is derived from an EMBL/GenBank/DDBJ whole genome shotgun (WGS) entry which is preliminary data.</text>
</comment>
<gene>
    <name evidence="1" type="ORF">M9H77_24869</name>
</gene>
<dbReference type="EMBL" id="CM044706">
    <property type="protein sequence ID" value="KAI5656076.1"/>
    <property type="molecule type" value="Genomic_DNA"/>
</dbReference>